<dbReference type="Pfam" id="PF01636">
    <property type="entry name" value="APH"/>
    <property type="match status" value="1"/>
</dbReference>
<feature type="domain" description="Aminoglycoside phosphotransferase" evidence="1">
    <location>
        <begin position="148"/>
        <end position="324"/>
    </location>
</feature>
<name>A0ABW7XS68_9MICO</name>
<evidence type="ECO:0000313" key="2">
    <source>
        <dbReference type="EMBL" id="MFI2490366.1"/>
    </source>
</evidence>
<dbReference type="Proteomes" id="UP001611580">
    <property type="component" value="Unassembled WGS sequence"/>
</dbReference>
<dbReference type="Gene3D" id="3.90.1200.10">
    <property type="match status" value="1"/>
</dbReference>
<evidence type="ECO:0000313" key="3">
    <source>
        <dbReference type="Proteomes" id="UP001611580"/>
    </source>
</evidence>
<comment type="caution">
    <text evidence="2">The sequence shown here is derived from an EMBL/GenBank/DDBJ whole genome shotgun (WGS) entry which is preliminary data.</text>
</comment>
<evidence type="ECO:0000259" key="1">
    <source>
        <dbReference type="Pfam" id="PF01636"/>
    </source>
</evidence>
<dbReference type="RefSeq" id="WP_397408171.1">
    <property type="nucleotide sequence ID" value="NZ_JBIRYI010000024.1"/>
</dbReference>
<dbReference type="EMBL" id="JBIRYI010000024">
    <property type="protein sequence ID" value="MFI2490366.1"/>
    <property type="molecule type" value="Genomic_DNA"/>
</dbReference>
<protein>
    <submittedName>
        <fullName evidence="2">Phosphotransferase</fullName>
    </submittedName>
</protein>
<reference evidence="2 3" key="1">
    <citation type="submission" date="2024-10" db="EMBL/GenBank/DDBJ databases">
        <title>The Natural Products Discovery Center: Release of the First 8490 Sequenced Strains for Exploring Actinobacteria Biosynthetic Diversity.</title>
        <authorList>
            <person name="Kalkreuter E."/>
            <person name="Kautsar S.A."/>
            <person name="Yang D."/>
            <person name="Bader C.D."/>
            <person name="Teijaro C.N."/>
            <person name="Fluegel L."/>
            <person name="Davis C.M."/>
            <person name="Simpson J.R."/>
            <person name="Lauterbach L."/>
            <person name="Steele A.D."/>
            <person name="Gui C."/>
            <person name="Meng S."/>
            <person name="Li G."/>
            <person name="Viehrig K."/>
            <person name="Ye F."/>
            <person name="Su P."/>
            <person name="Kiefer A.F."/>
            <person name="Nichols A."/>
            <person name="Cepeda A.J."/>
            <person name="Yan W."/>
            <person name="Fan B."/>
            <person name="Jiang Y."/>
            <person name="Adhikari A."/>
            <person name="Zheng C.-J."/>
            <person name="Schuster L."/>
            <person name="Cowan T.M."/>
            <person name="Smanski M.J."/>
            <person name="Chevrette M.G."/>
            <person name="De Carvalho L.P.S."/>
            <person name="Shen B."/>
        </authorList>
    </citation>
    <scope>NUCLEOTIDE SEQUENCE [LARGE SCALE GENOMIC DNA]</scope>
    <source>
        <strain evidence="2 3">NPDC019481</strain>
    </source>
</reference>
<sequence length="417" mass="43930">MTTHLDLLTGESAAGLLDAAVATAGGELVDWRVRQVDHRPGSTTTVAYRATVRWNGVERSETLGASVGRARDGRKPGVVTLSDGDATVTVWRFPGDPALPALPRAFDPAAVEELLAGLGVGPRERAHPELTVRAYRPTRRAVLEATAASSRVFLKVLRPRKVADLHQRHALLSRAGLPVPRPLGWSDDGLLVLSPLRGTEMRAAVRDGGRIPSPAEILNLLDRLPAEVRDLPRRPAWSESAQHYAGVIGAALPAEAGRASDLAGAVAERLAERGVGADPTHGDLYEAQIMLTDGHVTGLLDVDSAGPGHRADDLACLVAHLDVLSLVGGSDPEQVARAARMHRLAADYAAGFVTAPGSRGADRSDLAARVAGVLLSLATGPHRVQERHWQAATSRRLDVVAAWLDGSRLAAAGVGHA</sequence>
<dbReference type="SUPFAM" id="SSF56112">
    <property type="entry name" value="Protein kinase-like (PK-like)"/>
    <property type="match status" value="1"/>
</dbReference>
<proteinExistence type="predicted"/>
<keyword evidence="3" id="KW-1185">Reference proteome</keyword>
<accession>A0ABW7XS68</accession>
<dbReference type="InterPro" id="IPR002575">
    <property type="entry name" value="Aminoglycoside_PTrfase"/>
</dbReference>
<dbReference type="InterPro" id="IPR011009">
    <property type="entry name" value="Kinase-like_dom_sf"/>
</dbReference>
<gene>
    <name evidence="2" type="ORF">ACH47X_25880</name>
</gene>
<organism evidence="2 3">
    <name type="scientific">Promicromonospora kroppenstedtii</name>
    <dbReference type="NCBI Taxonomy" id="440482"/>
    <lineage>
        <taxon>Bacteria</taxon>
        <taxon>Bacillati</taxon>
        <taxon>Actinomycetota</taxon>
        <taxon>Actinomycetes</taxon>
        <taxon>Micrococcales</taxon>
        <taxon>Promicromonosporaceae</taxon>
        <taxon>Promicromonospora</taxon>
    </lineage>
</organism>